<dbReference type="Pfam" id="PF01202">
    <property type="entry name" value="SKI"/>
    <property type="match status" value="1"/>
</dbReference>
<keyword evidence="7" id="KW-0460">Magnesium</keyword>
<dbReference type="GO" id="GO:0009073">
    <property type="term" value="P:aromatic amino acid family biosynthetic process"/>
    <property type="evidence" value="ECO:0007669"/>
    <property type="project" value="UniProtKB-KW"/>
</dbReference>
<evidence type="ECO:0000256" key="6">
    <source>
        <dbReference type="ARBA" id="ARBA00023141"/>
    </source>
</evidence>
<feature type="binding site" evidence="7">
    <location>
        <position position="14"/>
    </location>
    <ligand>
        <name>Mg(2+)</name>
        <dbReference type="ChEBI" id="CHEBI:18420"/>
    </ligand>
</feature>
<keyword evidence="6 7" id="KW-0057">Aromatic amino acid biosynthesis</keyword>
<dbReference type="InterPro" id="IPR031322">
    <property type="entry name" value="Shikimate/glucono_kinase"/>
</dbReference>
<keyword evidence="1 7" id="KW-0028">Amino-acid biosynthesis</keyword>
<feature type="binding site" evidence="7">
    <location>
        <position position="32"/>
    </location>
    <ligand>
        <name>substrate</name>
    </ligand>
</feature>
<dbReference type="GO" id="GO:0008652">
    <property type="term" value="P:amino acid biosynthetic process"/>
    <property type="evidence" value="ECO:0007669"/>
    <property type="project" value="UniProtKB-KW"/>
</dbReference>
<comment type="similarity">
    <text evidence="7">Belongs to the shikimate kinase family.</text>
</comment>
<comment type="subunit">
    <text evidence="7">Monomer.</text>
</comment>
<protein>
    <recommendedName>
        <fullName evidence="7">Shikimate kinase</fullName>
        <shortName evidence="7">SK</shortName>
        <ecNumber evidence="7">2.7.1.71</ecNumber>
    </recommendedName>
</protein>
<dbReference type="GO" id="GO:0005829">
    <property type="term" value="C:cytosol"/>
    <property type="evidence" value="ECO:0007669"/>
    <property type="project" value="TreeGrafter"/>
</dbReference>
<feature type="binding site" evidence="7">
    <location>
        <position position="56"/>
    </location>
    <ligand>
        <name>substrate</name>
    </ligand>
</feature>
<dbReference type="SUPFAM" id="SSF52540">
    <property type="entry name" value="P-loop containing nucleoside triphosphate hydrolases"/>
    <property type="match status" value="1"/>
</dbReference>
<evidence type="ECO:0000256" key="1">
    <source>
        <dbReference type="ARBA" id="ARBA00022605"/>
    </source>
</evidence>
<keyword evidence="2 7" id="KW-0808">Transferase</keyword>
<keyword evidence="4 7" id="KW-0418">Kinase</keyword>
<evidence type="ECO:0000256" key="5">
    <source>
        <dbReference type="ARBA" id="ARBA00022840"/>
    </source>
</evidence>
<dbReference type="PANTHER" id="PTHR21087">
    <property type="entry name" value="SHIKIMATE KINASE"/>
    <property type="match status" value="1"/>
</dbReference>
<sequence length="171" mass="19572">MIISLLGYMGSGKSHVSKNLSKKLNFPLIDLDQKISEENLLSIPEIFQTKGEIFFRKEEKRVLENILNEEKDIILSLGGGTPVYYNNMDLINEKSKSIFLRASVKTLTERVLLQKNTRPLIAKLNDDDIPEFIAKHLFERNPFYSKSHFTVDTDSKTANDISAEIIKLLKI</sequence>
<feature type="binding site" evidence="7">
    <location>
        <position position="79"/>
    </location>
    <ligand>
        <name>substrate</name>
    </ligand>
</feature>
<comment type="caution">
    <text evidence="7">Lacks conserved residue(s) required for the propagation of feature annotation.</text>
</comment>
<dbReference type="CDD" id="cd00464">
    <property type="entry name" value="SK"/>
    <property type="match status" value="1"/>
</dbReference>
<dbReference type="PANTHER" id="PTHR21087:SF16">
    <property type="entry name" value="SHIKIMATE KINASE 1, CHLOROPLASTIC"/>
    <property type="match status" value="1"/>
</dbReference>
<evidence type="ECO:0000313" key="8">
    <source>
        <dbReference type="EMBL" id="AZI56400.1"/>
    </source>
</evidence>
<dbReference type="InterPro" id="IPR000623">
    <property type="entry name" value="Shikimate_kinase/TSH1"/>
</dbReference>
<evidence type="ECO:0000256" key="2">
    <source>
        <dbReference type="ARBA" id="ARBA00022679"/>
    </source>
</evidence>
<gene>
    <name evidence="7" type="primary">aroK</name>
    <name evidence="8" type="ORF">EIB75_14520</name>
</gene>
<reference evidence="9" key="1">
    <citation type="submission" date="2018-11" db="EMBL/GenBank/DDBJ databases">
        <title>Proposal to divide the Flavobacteriaceae and reorganize its genera based on Amino Acid Identity values calculated from whole genome sequences.</title>
        <authorList>
            <person name="Nicholson A.C."/>
            <person name="Gulvik C.A."/>
            <person name="Whitney A.M."/>
            <person name="Sheth M."/>
            <person name="Batra D."/>
            <person name="Pryor J."/>
            <person name="Bernardet J.-F."/>
            <person name="Hugo C."/>
            <person name="Kampfer P."/>
            <person name="Newman J.D."/>
            <person name="McQuiston J.R."/>
        </authorList>
    </citation>
    <scope>NUCLEOTIDE SEQUENCE [LARGE SCALE GENOMIC DNA]</scope>
    <source>
        <strain evidence="9">H6466</strain>
    </source>
</reference>
<comment type="catalytic activity">
    <reaction evidence="7">
        <text>shikimate + ATP = 3-phosphoshikimate + ADP + H(+)</text>
        <dbReference type="Rhea" id="RHEA:13121"/>
        <dbReference type="ChEBI" id="CHEBI:15378"/>
        <dbReference type="ChEBI" id="CHEBI:30616"/>
        <dbReference type="ChEBI" id="CHEBI:36208"/>
        <dbReference type="ChEBI" id="CHEBI:145989"/>
        <dbReference type="ChEBI" id="CHEBI:456216"/>
        <dbReference type="EC" id="2.7.1.71"/>
    </reaction>
</comment>
<dbReference type="AlphaFoldDB" id="A0A3G8ZGW5"/>
<evidence type="ECO:0000256" key="3">
    <source>
        <dbReference type="ARBA" id="ARBA00022741"/>
    </source>
</evidence>
<keyword evidence="5 7" id="KW-0067">ATP-binding</keyword>
<dbReference type="UniPathway" id="UPA00053">
    <property type="reaction ID" value="UER00088"/>
</dbReference>
<proteinExistence type="inferred from homology"/>
<feature type="binding site" evidence="7">
    <location>
        <position position="140"/>
    </location>
    <ligand>
        <name>substrate</name>
    </ligand>
</feature>
<keyword evidence="7" id="KW-0479">Metal-binding</keyword>
<dbReference type="GO" id="GO:0005524">
    <property type="term" value="F:ATP binding"/>
    <property type="evidence" value="ECO:0007669"/>
    <property type="project" value="UniProtKB-UniRule"/>
</dbReference>
<evidence type="ECO:0000313" key="9">
    <source>
        <dbReference type="Proteomes" id="UP000272316"/>
    </source>
</evidence>
<feature type="binding site" evidence="7">
    <location>
        <begin position="10"/>
        <end position="15"/>
    </location>
    <ligand>
        <name>ATP</name>
        <dbReference type="ChEBI" id="CHEBI:30616"/>
    </ligand>
</feature>
<evidence type="ECO:0000256" key="7">
    <source>
        <dbReference type="HAMAP-Rule" id="MF_00109"/>
    </source>
</evidence>
<dbReference type="EC" id="2.7.1.71" evidence="7"/>
<dbReference type="InterPro" id="IPR027417">
    <property type="entry name" value="P-loop_NTPase"/>
</dbReference>
<dbReference type="RefSeq" id="WP_124987118.1">
    <property type="nucleotide sequence ID" value="NZ_CP034160.1"/>
</dbReference>
<dbReference type="Proteomes" id="UP000272316">
    <property type="component" value="Chromosome"/>
</dbReference>
<dbReference type="EMBL" id="CP034160">
    <property type="protein sequence ID" value="AZI56400.1"/>
    <property type="molecule type" value="Genomic_DNA"/>
</dbReference>
<comment type="subcellular location">
    <subcellularLocation>
        <location evidence="7">Cytoplasm</location>
    </subcellularLocation>
</comment>
<dbReference type="PRINTS" id="PR01100">
    <property type="entry name" value="SHIKIMTKNASE"/>
</dbReference>
<comment type="function">
    <text evidence="7">Catalyzes the specific phosphorylation of the 3-hydroxyl group of shikimic acid using ATP as a cosubstrate.</text>
</comment>
<comment type="pathway">
    <text evidence="7">Metabolic intermediate biosynthesis; chorismate biosynthesis; chorismate from D-erythrose 4-phosphate and phosphoenolpyruvate: step 5/7.</text>
</comment>
<dbReference type="HAMAP" id="MF_00109">
    <property type="entry name" value="Shikimate_kinase"/>
    <property type="match status" value="1"/>
</dbReference>
<feature type="binding site" evidence="7">
    <location>
        <position position="118"/>
    </location>
    <ligand>
        <name>ATP</name>
        <dbReference type="ChEBI" id="CHEBI:30616"/>
    </ligand>
</feature>
<comment type="cofactor">
    <cofactor evidence="7">
        <name>Mg(2+)</name>
        <dbReference type="ChEBI" id="CHEBI:18420"/>
    </cofactor>
    <text evidence="7">Binds 1 Mg(2+) ion per subunit.</text>
</comment>
<dbReference type="KEGG" id="eva:EIB75_14520"/>
<dbReference type="GO" id="GO:0004765">
    <property type="term" value="F:shikimate kinase activity"/>
    <property type="evidence" value="ECO:0007669"/>
    <property type="project" value="UniProtKB-UniRule"/>
</dbReference>
<organism evidence="8 9">
    <name type="scientific">Epilithonimonas vandammei</name>
    <dbReference type="NCBI Taxonomy" id="2487072"/>
    <lineage>
        <taxon>Bacteria</taxon>
        <taxon>Pseudomonadati</taxon>
        <taxon>Bacteroidota</taxon>
        <taxon>Flavobacteriia</taxon>
        <taxon>Flavobacteriales</taxon>
        <taxon>Weeksellaceae</taxon>
        <taxon>Chryseobacterium group</taxon>
        <taxon>Epilithonimonas</taxon>
    </lineage>
</organism>
<name>A0A3G8ZGW5_9FLAO</name>
<dbReference type="Gene3D" id="3.40.50.300">
    <property type="entry name" value="P-loop containing nucleotide triphosphate hydrolases"/>
    <property type="match status" value="1"/>
</dbReference>
<dbReference type="GO" id="GO:0009423">
    <property type="term" value="P:chorismate biosynthetic process"/>
    <property type="evidence" value="ECO:0007669"/>
    <property type="project" value="UniProtKB-UniRule"/>
</dbReference>
<accession>A0A3G8ZGW5</accession>
<keyword evidence="7" id="KW-0963">Cytoplasm</keyword>
<dbReference type="GO" id="GO:0000287">
    <property type="term" value="F:magnesium ion binding"/>
    <property type="evidence" value="ECO:0007669"/>
    <property type="project" value="UniProtKB-UniRule"/>
</dbReference>
<evidence type="ECO:0000256" key="4">
    <source>
        <dbReference type="ARBA" id="ARBA00022777"/>
    </source>
</evidence>
<keyword evidence="3 7" id="KW-0547">Nucleotide-binding</keyword>